<reference evidence="1" key="1">
    <citation type="submission" date="2023-07" db="EMBL/GenBank/DDBJ databases">
        <authorList>
            <consortium name="AG Swart"/>
            <person name="Singh M."/>
            <person name="Singh A."/>
            <person name="Seah K."/>
            <person name="Emmerich C."/>
        </authorList>
    </citation>
    <scope>NUCLEOTIDE SEQUENCE</scope>
    <source>
        <strain evidence="1">DP1</strain>
    </source>
</reference>
<dbReference type="AlphaFoldDB" id="A0AAD1XGT1"/>
<sequence>MGNYKEKIRLVLSEQNENNKLKRISIETPEYIPYYRCILYSLLKKLCQQGFGVESTNILKKSEVKKIMFNVIKRFYNCKMITKAQKDVIKADRKNKGSGSLEYLLIDVIETIEICKKVNNGVYEFDKKMIKRLTTVFNEEDKADILKALDGLLKDLSSIKKTASMKLL</sequence>
<evidence type="ECO:0000313" key="1">
    <source>
        <dbReference type="EMBL" id="CAI2371681.1"/>
    </source>
</evidence>
<keyword evidence="2" id="KW-1185">Reference proteome</keyword>
<dbReference type="EMBL" id="CAMPGE010012927">
    <property type="protein sequence ID" value="CAI2371681.1"/>
    <property type="molecule type" value="Genomic_DNA"/>
</dbReference>
<gene>
    <name evidence="1" type="ORF">ECRASSUSDP1_LOCUS13006</name>
</gene>
<comment type="caution">
    <text evidence="1">The sequence shown here is derived from an EMBL/GenBank/DDBJ whole genome shotgun (WGS) entry which is preliminary data.</text>
</comment>
<dbReference type="Proteomes" id="UP001295684">
    <property type="component" value="Unassembled WGS sequence"/>
</dbReference>
<accession>A0AAD1XGT1</accession>
<protein>
    <submittedName>
        <fullName evidence="1">Uncharacterized protein</fullName>
    </submittedName>
</protein>
<proteinExistence type="predicted"/>
<name>A0AAD1XGT1_EUPCR</name>
<evidence type="ECO:0000313" key="2">
    <source>
        <dbReference type="Proteomes" id="UP001295684"/>
    </source>
</evidence>
<organism evidence="1 2">
    <name type="scientific">Euplotes crassus</name>
    <dbReference type="NCBI Taxonomy" id="5936"/>
    <lineage>
        <taxon>Eukaryota</taxon>
        <taxon>Sar</taxon>
        <taxon>Alveolata</taxon>
        <taxon>Ciliophora</taxon>
        <taxon>Intramacronucleata</taxon>
        <taxon>Spirotrichea</taxon>
        <taxon>Hypotrichia</taxon>
        <taxon>Euplotida</taxon>
        <taxon>Euplotidae</taxon>
        <taxon>Moneuplotes</taxon>
    </lineage>
</organism>